<reference evidence="4 5" key="1">
    <citation type="submission" date="2019-05" db="EMBL/GenBank/DDBJ databases">
        <title>Emergence of the Ug99 lineage of the wheat stem rust pathogen through somatic hybridization.</title>
        <authorList>
            <person name="Li F."/>
            <person name="Upadhyaya N.M."/>
            <person name="Sperschneider J."/>
            <person name="Matny O."/>
            <person name="Nguyen-Phuc H."/>
            <person name="Mago R."/>
            <person name="Raley C."/>
            <person name="Miller M.E."/>
            <person name="Silverstein K.A.T."/>
            <person name="Henningsen E."/>
            <person name="Hirsch C.D."/>
            <person name="Visser B."/>
            <person name="Pretorius Z.A."/>
            <person name="Steffenson B.J."/>
            <person name="Schwessinger B."/>
            <person name="Dodds P.N."/>
            <person name="Figueroa M."/>
        </authorList>
    </citation>
    <scope>NUCLEOTIDE SEQUENCE [LARGE SCALE GENOMIC DNA]</scope>
    <source>
        <strain evidence="2">21-0</strain>
        <strain evidence="3 5">Ug99</strain>
    </source>
</reference>
<sequence length="139" mass="16552">MRWFSHSFTFLAMFHIYLPPTLHQSMKDPADIIKDVLGRRCHDCNRKYYIHRIEPQEMVCDARLSCRHGPYTGSCVGKKTVYIIKCNRFRCRSTRKIWHGCTKSKANDNYIYTHPLTECNLDIKLDSKIQLFKHEHTNM</sequence>
<evidence type="ECO:0000313" key="2">
    <source>
        <dbReference type="EMBL" id="KAA1099514.1"/>
    </source>
</evidence>
<accession>A0A5B0PG03</accession>
<dbReference type="Proteomes" id="UP000324748">
    <property type="component" value="Unassembled WGS sequence"/>
</dbReference>
<organism evidence="2 4">
    <name type="scientific">Puccinia graminis f. sp. tritici</name>
    <dbReference type="NCBI Taxonomy" id="56615"/>
    <lineage>
        <taxon>Eukaryota</taxon>
        <taxon>Fungi</taxon>
        <taxon>Dikarya</taxon>
        <taxon>Basidiomycota</taxon>
        <taxon>Pucciniomycotina</taxon>
        <taxon>Pucciniomycetes</taxon>
        <taxon>Pucciniales</taxon>
        <taxon>Pucciniaceae</taxon>
        <taxon>Puccinia</taxon>
    </lineage>
</organism>
<evidence type="ECO:0000256" key="1">
    <source>
        <dbReference type="SAM" id="SignalP"/>
    </source>
</evidence>
<gene>
    <name evidence="2" type="ORF">PGT21_009979</name>
    <name evidence="3" type="ORF">PGTUg99_006051</name>
</gene>
<feature type="signal peptide" evidence="1">
    <location>
        <begin position="1"/>
        <end position="23"/>
    </location>
</feature>
<evidence type="ECO:0000313" key="3">
    <source>
        <dbReference type="EMBL" id="KAA1103778.1"/>
    </source>
</evidence>
<dbReference type="Proteomes" id="UP000325313">
    <property type="component" value="Unassembled WGS sequence"/>
</dbReference>
<proteinExistence type="predicted"/>
<dbReference type="EMBL" id="VDEP01000316">
    <property type="protein sequence ID" value="KAA1103778.1"/>
    <property type="molecule type" value="Genomic_DNA"/>
</dbReference>
<keyword evidence="4" id="KW-1185">Reference proteome</keyword>
<evidence type="ECO:0000313" key="4">
    <source>
        <dbReference type="Proteomes" id="UP000324748"/>
    </source>
</evidence>
<dbReference type="EMBL" id="VSWC01000054">
    <property type="protein sequence ID" value="KAA1099514.1"/>
    <property type="molecule type" value="Genomic_DNA"/>
</dbReference>
<name>A0A5B0PG03_PUCGR</name>
<protein>
    <submittedName>
        <fullName evidence="2">Uncharacterized protein</fullName>
    </submittedName>
</protein>
<comment type="caution">
    <text evidence="2">The sequence shown here is derived from an EMBL/GenBank/DDBJ whole genome shotgun (WGS) entry which is preliminary data.</text>
</comment>
<dbReference type="AlphaFoldDB" id="A0A5B0PG03"/>
<keyword evidence="1" id="KW-0732">Signal</keyword>
<feature type="chain" id="PRO_5036366409" evidence="1">
    <location>
        <begin position="24"/>
        <end position="139"/>
    </location>
</feature>
<evidence type="ECO:0000313" key="5">
    <source>
        <dbReference type="Proteomes" id="UP000325313"/>
    </source>
</evidence>